<organism evidence="4 5">
    <name type="scientific">Galemys pyrenaicus</name>
    <name type="common">Iberian desman</name>
    <name type="synonym">Pyrenean desman</name>
    <dbReference type="NCBI Taxonomy" id="202257"/>
    <lineage>
        <taxon>Eukaryota</taxon>
        <taxon>Metazoa</taxon>
        <taxon>Chordata</taxon>
        <taxon>Craniata</taxon>
        <taxon>Vertebrata</taxon>
        <taxon>Euteleostomi</taxon>
        <taxon>Mammalia</taxon>
        <taxon>Eutheria</taxon>
        <taxon>Laurasiatheria</taxon>
        <taxon>Eulipotyphla</taxon>
        <taxon>Talpidae</taxon>
        <taxon>Galemys</taxon>
    </lineage>
</organism>
<feature type="domain" description="Transcription factor TFIIB cyclin-like" evidence="3">
    <location>
        <begin position="70"/>
        <end position="136"/>
    </location>
</feature>
<name>A0A8J6AES4_GALPY</name>
<dbReference type="InterPro" id="IPR000812">
    <property type="entry name" value="TFIIB"/>
</dbReference>
<dbReference type="InterPro" id="IPR013150">
    <property type="entry name" value="TFIIB_cyclin"/>
</dbReference>
<dbReference type="GO" id="GO:0017025">
    <property type="term" value="F:TBP-class protein binding"/>
    <property type="evidence" value="ECO:0007669"/>
    <property type="project" value="InterPro"/>
</dbReference>
<dbReference type="Pfam" id="PF00382">
    <property type="entry name" value="TFIIB"/>
    <property type="match status" value="1"/>
</dbReference>
<reference evidence="4" key="1">
    <citation type="journal article" date="2021" name="Evol. Appl.">
        <title>The genome of the Pyrenean desman and the effects of bottlenecks and inbreeding on the genomic landscape of an endangered species.</title>
        <authorList>
            <person name="Escoda L."/>
            <person name="Castresana J."/>
        </authorList>
    </citation>
    <scope>NUCLEOTIDE SEQUENCE</scope>
    <source>
        <strain evidence="4">IBE-C5619</strain>
    </source>
</reference>
<protein>
    <submittedName>
        <fullName evidence="4">Transcription initiation factor IIB</fullName>
    </submittedName>
</protein>
<evidence type="ECO:0000256" key="2">
    <source>
        <dbReference type="ARBA" id="ARBA00023163"/>
    </source>
</evidence>
<evidence type="ECO:0000313" key="4">
    <source>
        <dbReference type="EMBL" id="KAG8520061.1"/>
    </source>
</evidence>
<dbReference type="Proteomes" id="UP000700334">
    <property type="component" value="Unassembled WGS sequence"/>
</dbReference>
<dbReference type="InterPro" id="IPR036915">
    <property type="entry name" value="Cyclin-like_sf"/>
</dbReference>
<dbReference type="AlphaFoldDB" id="A0A8J6AES4"/>
<keyword evidence="5" id="KW-1185">Reference proteome</keyword>
<proteinExistence type="predicted"/>
<dbReference type="GO" id="GO:0070897">
    <property type="term" value="P:transcription preinitiation complex assembly"/>
    <property type="evidence" value="ECO:0007669"/>
    <property type="project" value="InterPro"/>
</dbReference>
<dbReference type="SUPFAM" id="SSF47954">
    <property type="entry name" value="Cyclin-like"/>
    <property type="match status" value="1"/>
</dbReference>
<dbReference type="Gene3D" id="1.10.472.10">
    <property type="entry name" value="Cyclin-like"/>
    <property type="match status" value="1"/>
</dbReference>
<evidence type="ECO:0000313" key="5">
    <source>
        <dbReference type="Proteomes" id="UP000700334"/>
    </source>
</evidence>
<accession>A0A8J6AES4</accession>
<evidence type="ECO:0000259" key="3">
    <source>
        <dbReference type="Pfam" id="PF00382"/>
    </source>
</evidence>
<keyword evidence="1" id="KW-0805">Transcription regulation</keyword>
<gene>
    <name evidence="4" type="ORF">J0S82_015995</name>
</gene>
<keyword evidence="2" id="KW-0804">Transcription</keyword>
<sequence>MPKPCRYSFSGDTTELAIYVLNVVCSWVTIQLMWDMNGELLSVIKQQKFILSWRFSESYSDTVWMITIGNFMSRFCSSLCLPKQVQMAATHTAHKAVELDLVPGRSLISVAATAIYMESVEKRTQKEIGNIAAVADVIPDSPAN</sequence>
<dbReference type="OrthoDB" id="25790at2759"/>
<dbReference type="PRINTS" id="PR00685">
    <property type="entry name" value="TIFACTORIIB"/>
</dbReference>
<evidence type="ECO:0000256" key="1">
    <source>
        <dbReference type="ARBA" id="ARBA00023015"/>
    </source>
</evidence>
<comment type="caution">
    <text evidence="4">The sequence shown here is derived from an EMBL/GenBank/DDBJ whole genome shotgun (WGS) entry which is preliminary data.</text>
</comment>
<dbReference type="EMBL" id="JAGFMF010011581">
    <property type="protein sequence ID" value="KAG8520061.1"/>
    <property type="molecule type" value="Genomic_DNA"/>
</dbReference>